<evidence type="ECO:0000256" key="2">
    <source>
        <dbReference type="ARBA" id="ARBA00011073"/>
    </source>
</evidence>
<dbReference type="eggNOG" id="COG1404">
    <property type="taxonomic scope" value="Bacteria"/>
</dbReference>
<keyword evidence="4 10" id="KW-0645">Protease</keyword>
<keyword evidence="8 12" id="KW-1133">Transmembrane helix</keyword>
<dbReference type="InterPro" id="IPR050131">
    <property type="entry name" value="Peptidase_S8_subtilisin-like"/>
</dbReference>
<evidence type="ECO:0000313" key="16">
    <source>
        <dbReference type="Proteomes" id="UP000050867"/>
    </source>
</evidence>
<dbReference type="InterPro" id="IPR015500">
    <property type="entry name" value="Peptidase_S8_subtilisin-rel"/>
</dbReference>
<dbReference type="GO" id="GO:0004252">
    <property type="term" value="F:serine-type endopeptidase activity"/>
    <property type="evidence" value="ECO:0007669"/>
    <property type="project" value="UniProtKB-UniRule"/>
</dbReference>
<dbReference type="InterPro" id="IPR036852">
    <property type="entry name" value="Peptidase_S8/S53_dom_sf"/>
</dbReference>
<feature type="region of interest" description="Disordered" evidence="11">
    <location>
        <begin position="330"/>
        <end position="364"/>
    </location>
</feature>
<keyword evidence="6 10" id="KW-0378">Hydrolase</keyword>
<comment type="caution">
    <text evidence="15">The sequence shown here is derived from an EMBL/GenBank/DDBJ whole genome shotgun (WGS) entry which is preliminary data.</text>
</comment>
<evidence type="ECO:0000256" key="4">
    <source>
        <dbReference type="ARBA" id="ARBA00022670"/>
    </source>
</evidence>
<keyword evidence="16" id="KW-1185">Reference proteome</keyword>
<evidence type="ECO:0000313" key="15">
    <source>
        <dbReference type="EMBL" id="KRV50283.1"/>
    </source>
</evidence>
<feature type="active site" description="Charge relay system" evidence="10">
    <location>
        <position position="270"/>
    </location>
</feature>
<feature type="transmembrane region" description="Helical" evidence="12">
    <location>
        <begin position="369"/>
        <end position="390"/>
    </location>
</feature>
<dbReference type="EMBL" id="LLZU01000005">
    <property type="protein sequence ID" value="KRV50283.1"/>
    <property type="molecule type" value="Genomic_DNA"/>
</dbReference>
<keyword evidence="7 10" id="KW-0720">Serine protease</keyword>
<evidence type="ECO:0000256" key="5">
    <source>
        <dbReference type="ARBA" id="ARBA00022692"/>
    </source>
</evidence>
<feature type="chain" id="PRO_5006670776" evidence="13">
    <location>
        <begin position="32"/>
        <end position="398"/>
    </location>
</feature>
<protein>
    <submittedName>
        <fullName evidence="15">Type VII secretion-associated serine protease mycosin</fullName>
    </submittedName>
</protein>
<feature type="signal peptide" evidence="13">
    <location>
        <begin position="1"/>
        <end position="31"/>
    </location>
</feature>
<proteinExistence type="inferred from homology"/>
<comment type="subcellular location">
    <subcellularLocation>
        <location evidence="1">Cell membrane</location>
        <topology evidence="1">Single-pass membrane protein</topology>
    </subcellularLocation>
</comment>
<keyword evidence="9 12" id="KW-0472">Membrane</keyword>
<sequence>MRAGRRALLGALVGFLLGPVLVAGATTPASAETIEEGQWGLDAIHARDVWPTTRGEGTVVAVVDTGVDQTHPDLRGRVLPGKDLVGFGARRGDSAWASHGTAMAGIIAGRGHGPGDAEGVTGVAPRTRILPIRVILDQDDPQRRRARTTRASALPEGIRWAVDHGADVINLSLGDDSKSSHPEPAEDEAVQYALGKGVVVVASAGNGAKDGDRASYPAAYPGVISVTAVDRYGVPGDFSTRRWYSSVNAPGVDVAMADPDRRYYVGWGTSAAAAHVSGVVALIRSVHPELSPAQIKRLLETTARNSPEGGRSDALGAGLVDASAALAAAEELEPEPSLPRVSPYPGRHFGPGPQAADLRPPQGGDLPGATVAACAVTGAALLLVAGGLHLHGRRGAGR</sequence>
<dbReference type="PANTHER" id="PTHR43806">
    <property type="entry name" value="PEPTIDASE S8"/>
    <property type="match status" value="1"/>
</dbReference>
<dbReference type="AlphaFoldDB" id="A0A0T6LVZ6"/>
<accession>A0A0T6LVZ6</accession>
<dbReference type="RefSeq" id="WP_018382267.1">
    <property type="nucleotide sequence ID" value="NZ_LLZU01000005.1"/>
</dbReference>
<evidence type="ECO:0000256" key="13">
    <source>
        <dbReference type="SAM" id="SignalP"/>
    </source>
</evidence>
<evidence type="ECO:0000256" key="8">
    <source>
        <dbReference type="ARBA" id="ARBA00022989"/>
    </source>
</evidence>
<comment type="similarity">
    <text evidence="2 10">Belongs to the peptidase S8 family.</text>
</comment>
<evidence type="ECO:0000256" key="7">
    <source>
        <dbReference type="ARBA" id="ARBA00022825"/>
    </source>
</evidence>
<evidence type="ECO:0000256" key="9">
    <source>
        <dbReference type="ARBA" id="ARBA00023136"/>
    </source>
</evidence>
<dbReference type="PANTHER" id="PTHR43806:SF11">
    <property type="entry name" value="CEREVISIN-RELATED"/>
    <property type="match status" value="1"/>
</dbReference>
<keyword evidence="3" id="KW-1003">Cell membrane</keyword>
<organism evidence="15 16">
    <name type="scientific">Wenjunlia vitaminophila</name>
    <name type="common">Streptomyces vitaminophilus</name>
    <dbReference type="NCBI Taxonomy" id="76728"/>
    <lineage>
        <taxon>Bacteria</taxon>
        <taxon>Bacillati</taxon>
        <taxon>Actinomycetota</taxon>
        <taxon>Actinomycetes</taxon>
        <taxon>Kitasatosporales</taxon>
        <taxon>Streptomycetaceae</taxon>
        <taxon>Wenjunlia</taxon>
    </lineage>
</organism>
<dbReference type="Gene3D" id="3.40.50.200">
    <property type="entry name" value="Peptidase S8/S53 domain"/>
    <property type="match status" value="1"/>
</dbReference>
<reference evidence="15 16" key="1">
    <citation type="submission" date="2015-10" db="EMBL/GenBank/DDBJ databases">
        <title>Draft genome sequence of pyrrolomycin-producing Streptomyces vitaminophilus.</title>
        <authorList>
            <person name="Graham D.E."/>
            <person name="Mahan K.M."/>
            <person name="Klingeman D.M."/>
            <person name="Hettich R.L."/>
            <person name="Parry R.J."/>
        </authorList>
    </citation>
    <scope>NUCLEOTIDE SEQUENCE [LARGE SCALE GENOMIC DNA]</scope>
    <source>
        <strain evidence="15 16">ATCC 31673</strain>
    </source>
</reference>
<evidence type="ECO:0000256" key="11">
    <source>
        <dbReference type="SAM" id="MobiDB-lite"/>
    </source>
</evidence>
<feature type="active site" description="Charge relay system" evidence="10">
    <location>
        <position position="64"/>
    </location>
</feature>
<evidence type="ECO:0000256" key="6">
    <source>
        <dbReference type="ARBA" id="ARBA00022801"/>
    </source>
</evidence>
<evidence type="ECO:0000256" key="1">
    <source>
        <dbReference type="ARBA" id="ARBA00004162"/>
    </source>
</evidence>
<dbReference type="Pfam" id="PF00082">
    <property type="entry name" value="Peptidase_S8"/>
    <property type="match status" value="1"/>
</dbReference>
<name>A0A0T6LVZ6_WENVI</name>
<dbReference type="PROSITE" id="PS51892">
    <property type="entry name" value="SUBTILASE"/>
    <property type="match status" value="1"/>
</dbReference>
<dbReference type="GO" id="GO:0005886">
    <property type="term" value="C:plasma membrane"/>
    <property type="evidence" value="ECO:0007669"/>
    <property type="project" value="UniProtKB-SubCell"/>
</dbReference>
<evidence type="ECO:0000259" key="14">
    <source>
        <dbReference type="Pfam" id="PF00082"/>
    </source>
</evidence>
<dbReference type="STRING" id="76728.AQ490_14310"/>
<dbReference type="OrthoDB" id="9798386at2"/>
<evidence type="ECO:0000256" key="3">
    <source>
        <dbReference type="ARBA" id="ARBA00022475"/>
    </source>
</evidence>
<dbReference type="InterPro" id="IPR000209">
    <property type="entry name" value="Peptidase_S8/S53_dom"/>
</dbReference>
<evidence type="ECO:0000256" key="12">
    <source>
        <dbReference type="SAM" id="Phobius"/>
    </source>
</evidence>
<feature type="active site" description="Charge relay system" evidence="10">
    <location>
        <position position="99"/>
    </location>
</feature>
<dbReference type="InterPro" id="IPR023827">
    <property type="entry name" value="Peptidase_S8_Asp-AS"/>
</dbReference>
<dbReference type="Proteomes" id="UP000050867">
    <property type="component" value="Unassembled WGS sequence"/>
</dbReference>
<feature type="domain" description="Peptidase S8/S53" evidence="14">
    <location>
        <begin position="55"/>
        <end position="318"/>
    </location>
</feature>
<keyword evidence="13" id="KW-0732">Signal</keyword>
<dbReference type="SUPFAM" id="SSF52743">
    <property type="entry name" value="Subtilisin-like"/>
    <property type="match status" value="1"/>
</dbReference>
<dbReference type="GO" id="GO:0006508">
    <property type="term" value="P:proteolysis"/>
    <property type="evidence" value="ECO:0007669"/>
    <property type="project" value="UniProtKB-KW"/>
</dbReference>
<dbReference type="PROSITE" id="PS00136">
    <property type="entry name" value="SUBTILASE_ASP"/>
    <property type="match status" value="1"/>
</dbReference>
<dbReference type="NCBIfam" id="TIGR03921">
    <property type="entry name" value="T7SS_mycosin"/>
    <property type="match status" value="1"/>
</dbReference>
<dbReference type="InterPro" id="IPR023834">
    <property type="entry name" value="T7SS_pept_S8A_mycosin"/>
</dbReference>
<dbReference type="PRINTS" id="PR00723">
    <property type="entry name" value="SUBTILISIN"/>
</dbReference>
<evidence type="ECO:0000256" key="10">
    <source>
        <dbReference type="PROSITE-ProRule" id="PRU01240"/>
    </source>
</evidence>
<keyword evidence="5 12" id="KW-0812">Transmembrane</keyword>
<gene>
    <name evidence="15" type="ORF">AQ490_14310</name>
</gene>